<dbReference type="eggNOG" id="arCOG01539">
    <property type="taxonomic scope" value="Archaea"/>
</dbReference>
<evidence type="ECO:0000256" key="1">
    <source>
        <dbReference type="ARBA" id="ARBA00004651"/>
    </source>
</evidence>
<proteinExistence type="predicted"/>
<evidence type="ECO:0000256" key="3">
    <source>
        <dbReference type="ARBA" id="ARBA00022692"/>
    </source>
</evidence>
<feature type="transmembrane region" description="Helical" evidence="6">
    <location>
        <begin position="679"/>
        <end position="699"/>
    </location>
</feature>
<evidence type="ECO:0000259" key="8">
    <source>
        <dbReference type="Pfam" id="PF00662"/>
    </source>
</evidence>
<feature type="transmembrane region" description="Helical" evidence="6">
    <location>
        <begin position="485"/>
        <end position="511"/>
    </location>
</feature>
<feature type="domain" description="NADH-Ubiquinone oxidoreductase (complex I) chain 5 N-terminal" evidence="8">
    <location>
        <begin position="565"/>
        <end position="604"/>
    </location>
</feature>
<feature type="transmembrane region" description="Helical" evidence="6">
    <location>
        <begin position="457"/>
        <end position="479"/>
    </location>
</feature>
<keyword evidence="9" id="KW-0830">Ubiquinone</keyword>
<keyword evidence="5 6" id="KW-0472">Membrane</keyword>
<dbReference type="InterPro" id="IPR050586">
    <property type="entry name" value="CPA3_Na-H_Antiporter_D"/>
</dbReference>
<feature type="transmembrane region" description="Helical" evidence="6">
    <location>
        <begin position="523"/>
        <end position="541"/>
    </location>
</feature>
<evidence type="ECO:0000313" key="9">
    <source>
        <dbReference type="EMBL" id="EHP68800.1"/>
    </source>
</evidence>
<dbReference type="GO" id="GO:0005886">
    <property type="term" value="C:plasma membrane"/>
    <property type="evidence" value="ECO:0007669"/>
    <property type="project" value="UniProtKB-SubCell"/>
</dbReference>
<accession>H2C9H4</accession>
<dbReference type="Pfam" id="PF00361">
    <property type="entry name" value="Proton_antipo_M"/>
    <property type="match status" value="2"/>
</dbReference>
<keyword evidence="4 6" id="KW-1133">Transmembrane helix</keyword>
<keyword evidence="10" id="KW-1185">Reference proteome</keyword>
<name>H2C9H4_9CREN</name>
<dbReference type="STRING" id="671065.MetMK1DRAFT_00032460"/>
<dbReference type="InterPro" id="IPR001516">
    <property type="entry name" value="Proton_antipo_N"/>
</dbReference>
<dbReference type="Pfam" id="PF00662">
    <property type="entry name" value="Proton_antipo_N"/>
    <property type="match status" value="1"/>
</dbReference>
<dbReference type="OrthoDB" id="19089at2157"/>
<feature type="transmembrane region" description="Helical" evidence="6">
    <location>
        <begin position="197"/>
        <end position="216"/>
    </location>
</feature>
<feature type="transmembrane region" description="Helical" evidence="6">
    <location>
        <begin position="958"/>
        <end position="976"/>
    </location>
</feature>
<dbReference type="InterPro" id="IPR001750">
    <property type="entry name" value="ND/Mrp_TM"/>
</dbReference>
<dbReference type="Gene3D" id="1.20.5.2700">
    <property type="match status" value="1"/>
</dbReference>
<feature type="transmembrane region" description="Helical" evidence="6">
    <location>
        <begin position="561"/>
        <end position="592"/>
    </location>
</feature>
<dbReference type="AlphaFoldDB" id="H2C9H4"/>
<feature type="transmembrane region" description="Helical" evidence="6">
    <location>
        <begin position="406"/>
        <end position="437"/>
    </location>
</feature>
<evidence type="ECO:0000256" key="6">
    <source>
        <dbReference type="SAM" id="Phobius"/>
    </source>
</evidence>
<feature type="transmembrane region" description="Helical" evidence="6">
    <location>
        <begin position="155"/>
        <end position="177"/>
    </location>
</feature>
<dbReference type="PANTHER" id="PTHR42703">
    <property type="entry name" value="NADH DEHYDROGENASE"/>
    <property type="match status" value="1"/>
</dbReference>
<dbReference type="Proteomes" id="UP000003980">
    <property type="component" value="Unassembled WGS sequence"/>
</dbReference>
<comment type="subcellular location">
    <subcellularLocation>
        <location evidence="1">Cell membrane</location>
        <topology evidence="1">Multi-pass membrane protein</topology>
    </subcellularLocation>
</comment>
<feature type="transmembrane region" description="Helical" evidence="6">
    <location>
        <begin position="868"/>
        <end position="887"/>
    </location>
</feature>
<feature type="transmembrane region" description="Helical" evidence="6">
    <location>
        <begin position="1039"/>
        <end position="1057"/>
    </location>
</feature>
<organism evidence="9 10">
    <name type="scientific">Metallosphaera yellowstonensis MK1</name>
    <dbReference type="NCBI Taxonomy" id="671065"/>
    <lineage>
        <taxon>Archaea</taxon>
        <taxon>Thermoproteota</taxon>
        <taxon>Thermoprotei</taxon>
        <taxon>Sulfolobales</taxon>
        <taxon>Sulfolobaceae</taxon>
        <taxon>Metallosphaera</taxon>
    </lineage>
</organism>
<evidence type="ECO:0000256" key="4">
    <source>
        <dbReference type="ARBA" id="ARBA00022989"/>
    </source>
</evidence>
<feature type="transmembrane region" description="Helical" evidence="6">
    <location>
        <begin position="604"/>
        <end position="621"/>
    </location>
</feature>
<feature type="transmembrane region" description="Helical" evidence="6">
    <location>
        <begin position="917"/>
        <end position="938"/>
    </location>
</feature>
<evidence type="ECO:0000259" key="7">
    <source>
        <dbReference type="Pfam" id="PF00361"/>
    </source>
</evidence>
<feature type="domain" description="NADH:quinone oxidoreductase/Mrp antiporter transmembrane" evidence="7">
    <location>
        <begin position="671"/>
        <end position="946"/>
    </location>
</feature>
<feature type="transmembrane region" description="Helical" evidence="6">
    <location>
        <begin position="1137"/>
        <end position="1157"/>
    </location>
</feature>
<dbReference type="HOGENOM" id="CLU_277666_0_0_2"/>
<feature type="transmembrane region" description="Helical" evidence="6">
    <location>
        <begin position="237"/>
        <end position="257"/>
    </location>
</feature>
<feature type="transmembrane region" description="Helical" evidence="6">
    <location>
        <begin position="807"/>
        <end position="831"/>
    </location>
</feature>
<feature type="transmembrane region" description="Helical" evidence="6">
    <location>
        <begin position="292"/>
        <end position="314"/>
    </location>
</feature>
<evidence type="ECO:0000256" key="5">
    <source>
        <dbReference type="ARBA" id="ARBA00023136"/>
    </source>
</evidence>
<feature type="transmembrane region" description="Helical" evidence="6">
    <location>
        <begin position="997"/>
        <end position="1019"/>
    </location>
</feature>
<keyword evidence="3 6" id="KW-0812">Transmembrane</keyword>
<feature type="transmembrane region" description="Helical" evidence="6">
    <location>
        <begin position="101"/>
        <end position="121"/>
    </location>
</feature>
<keyword evidence="2" id="KW-1003">Cell membrane</keyword>
<dbReference type="PRINTS" id="PR01434">
    <property type="entry name" value="NADHDHGNASE5"/>
</dbReference>
<sequence>MIGFVMLAISLFLSSLVFFLKERRVSALVSGVAIGVNLYFILRRGLYDTFFVSNTIGSFGLTVNDLNFAFIVTILVVTLSTVPYSLRYMGEKFHEMGSANWGLYFGLYSLFSVSMLYAVLSTNLLEIYIFLELALITSFLLIMLYGYGDRRRISLLYFIWTHVGTVLLLASIIIIGLETGTMDIYSSFGVFRNYGTVTYAIALFVLAVLGMMVKGAQAGVNVWLPYAHGEAPTPISVLLSPNMVGLGVYVIMIYYYLFPAMSFLAPIFLGWAVITMIYGGLNALVQKDFKRFLAYSSVSQMGYMLLGASISFFLGLRGDLVQIPLGIVASILVYVSHGLGKALLFMSAGASITELHERDISKLGGLYLTSPTHTTLSFFGVLNILGLPPTVGLVSEALLLFSTGQLIQTVGLGWFSLLALGLFIAIGLSSAYATYLFKNVYAGRPKGETDLDKAKEYTLPMLSIAVVSVLLFLFPQAAVSSLNNFITVVTGHALLLPLIVLLPALGSLVTLATPSKLNQDVRGGILVGTLALSMLLSWLNLSQSLSQPSRLFFIPSYTYQLFTYFSFSSSLLQAILAVFVSTLSFFIGLYSVGYMKEDNVLRRYWGFFGFFVSSMLAVVLADNALLFISGWEGTSLASYGLISYWLDDNERNVVGDFGRRILGVEFLSKPTTSGIRAMVFTRVGDVGLLLGMGYLIYLTTGTQYFGSTLLYSGHGVFGALPFMVSSPFGLAMLILFFLGGLSKSAQFPFTQWLVTAMTGPTPVSALIHAATMVNLGAMLTFLTYPYIFIQMNSLSSDVFSASYGTTLIAFFSVMVGVTILTALFTSLNALVSNEQKVILANSTADQISLMILSSSLGGLLAIIDGNLIYLFSGIAIGLFQMVAHGIYKASLFMNAGSVIHYTENRYVGSTPWLYRKLWLVFVLQLIAALNLANVPPLIGFWAHSFISYLTSWNLSLDYLYLVLEFLGAIYIVRYVVKTFLWGSKGEEGEHGHGVHPLMYLSPLVLVLASVLMGVVSPSLVVFLSTHFFAKGFQFDTTELILSVIGILIAFAVFLRGTDLGKVQALRPVIDFLYYGWYIYPLLDRLGVELYNGSWAVYRGFEHGVIDVGLNVKLPSALINGGTKFFKDVQTGLLRDYVGLYVVGLILLMVIALVIIGVI</sequence>
<gene>
    <name evidence="9" type="ORF">MetMK1DRAFT_00032460</name>
</gene>
<dbReference type="EMBL" id="JH597770">
    <property type="protein sequence ID" value="EHP68800.1"/>
    <property type="molecule type" value="Genomic_DNA"/>
</dbReference>
<feature type="transmembrane region" description="Helical" evidence="6">
    <location>
        <begin position="127"/>
        <end position="148"/>
    </location>
</feature>
<feature type="transmembrane region" description="Helical" evidence="6">
    <location>
        <begin position="68"/>
        <end position="89"/>
    </location>
</feature>
<dbReference type="RefSeq" id="WP_009075602.1">
    <property type="nucleotide sequence ID" value="NZ_JH597770.1"/>
</dbReference>
<evidence type="ECO:0000313" key="10">
    <source>
        <dbReference type="Proteomes" id="UP000003980"/>
    </source>
</evidence>
<reference evidence="9 10" key="1">
    <citation type="submission" date="2012-01" db="EMBL/GenBank/DDBJ databases">
        <title>Improved High-Quality Draft sequence of Metallosphaera yellowstonensis MK1.</title>
        <authorList>
            <consortium name="US DOE Joint Genome Institute"/>
            <person name="Lucas S."/>
            <person name="Han J."/>
            <person name="Cheng J.-F."/>
            <person name="Goodwin L."/>
            <person name="Pitluck S."/>
            <person name="Peters L."/>
            <person name="Teshima H."/>
            <person name="Detter J.C."/>
            <person name="Han C."/>
            <person name="Tapia R."/>
            <person name="Land M."/>
            <person name="Hauser L."/>
            <person name="Kyrpides N."/>
            <person name="Kozubal M."/>
            <person name="Macur R.E."/>
            <person name="Jay Z."/>
            <person name="Inskeep W."/>
            <person name="Woyke T."/>
        </authorList>
    </citation>
    <scope>NUCLEOTIDE SEQUENCE [LARGE SCALE GENOMIC DNA]</scope>
    <source>
        <strain evidence="9 10">MK1</strain>
    </source>
</reference>
<feature type="transmembrane region" description="Helical" evidence="6">
    <location>
        <begin position="719"/>
        <end position="742"/>
    </location>
</feature>
<dbReference type="PANTHER" id="PTHR42703:SF1">
    <property type="entry name" value="NA(+)_H(+) ANTIPORTER SUBUNIT D1"/>
    <property type="match status" value="1"/>
</dbReference>
<feature type="transmembrane region" description="Helical" evidence="6">
    <location>
        <begin position="320"/>
        <end position="344"/>
    </location>
</feature>
<evidence type="ECO:0000256" key="2">
    <source>
        <dbReference type="ARBA" id="ARBA00022475"/>
    </source>
</evidence>
<feature type="transmembrane region" description="Helical" evidence="6">
    <location>
        <begin position="263"/>
        <end position="285"/>
    </location>
</feature>
<protein>
    <submittedName>
        <fullName evidence="9">NADH:ubiquinone oxidoreductase subunit 5 (Chain L)/multisubunit Na+/H+ antiporter, MnhA subunit</fullName>
    </submittedName>
</protein>
<feature type="domain" description="NADH:quinone oxidoreductase/Mrp antiporter transmembrane" evidence="7">
    <location>
        <begin position="121"/>
        <end position="410"/>
    </location>
</feature>
<feature type="transmembrane region" description="Helical" evidence="6">
    <location>
        <begin position="763"/>
        <end position="787"/>
    </location>
</feature>